<evidence type="ECO:0000313" key="4">
    <source>
        <dbReference type="Proteomes" id="UP001596091"/>
    </source>
</evidence>
<dbReference type="PANTHER" id="PTHR33755">
    <property type="entry name" value="TOXIN PARE1-RELATED"/>
    <property type="match status" value="1"/>
</dbReference>
<dbReference type="Gene3D" id="3.30.2310.20">
    <property type="entry name" value="RelE-like"/>
    <property type="match status" value="1"/>
</dbReference>
<gene>
    <name evidence="3" type="ORF">ACFPT7_16275</name>
</gene>
<dbReference type="InterPro" id="IPR035093">
    <property type="entry name" value="RelE/ParE_toxin_dom_sf"/>
</dbReference>
<dbReference type="Proteomes" id="UP001596091">
    <property type="component" value="Unassembled WGS sequence"/>
</dbReference>
<dbReference type="InterPro" id="IPR051803">
    <property type="entry name" value="TA_system_RelE-like_toxin"/>
</dbReference>
<dbReference type="InterPro" id="IPR007712">
    <property type="entry name" value="RelE/ParE_toxin"/>
</dbReference>
<dbReference type="Pfam" id="PF05016">
    <property type="entry name" value="ParE_toxin"/>
    <property type="match status" value="1"/>
</dbReference>
<evidence type="ECO:0000256" key="2">
    <source>
        <dbReference type="ARBA" id="ARBA00022649"/>
    </source>
</evidence>
<organism evidence="3 4">
    <name type="scientific">Acidicapsa dinghuensis</name>
    <dbReference type="NCBI Taxonomy" id="2218256"/>
    <lineage>
        <taxon>Bacteria</taxon>
        <taxon>Pseudomonadati</taxon>
        <taxon>Acidobacteriota</taxon>
        <taxon>Terriglobia</taxon>
        <taxon>Terriglobales</taxon>
        <taxon>Acidobacteriaceae</taxon>
        <taxon>Acidicapsa</taxon>
    </lineage>
</organism>
<accession>A0ABW1EJ37</accession>
<dbReference type="EMBL" id="JBHSPH010000007">
    <property type="protein sequence ID" value="MFC5863866.1"/>
    <property type="molecule type" value="Genomic_DNA"/>
</dbReference>
<comment type="similarity">
    <text evidence="1">Belongs to the RelE toxin family.</text>
</comment>
<comment type="caution">
    <text evidence="3">The sequence shown here is derived from an EMBL/GenBank/DDBJ whole genome shotgun (WGS) entry which is preliminary data.</text>
</comment>
<protein>
    <submittedName>
        <fullName evidence="3">Type II toxin-antitoxin system RelE/ParE family toxin</fullName>
    </submittedName>
</protein>
<reference evidence="4" key="1">
    <citation type="journal article" date="2019" name="Int. J. Syst. Evol. Microbiol.">
        <title>The Global Catalogue of Microorganisms (GCM) 10K type strain sequencing project: providing services to taxonomists for standard genome sequencing and annotation.</title>
        <authorList>
            <consortium name="The Broad Institute Genomics Platform"/>
            <consortium name="The Broad Institute Genome Sequencing Center for Infectious Disease"/>
            <person name="Wu L."/>
            <person name="Ma J."/>
        </authorList>
    </citation>
    <scope>NUCLEOTIDE SEQUENCE [LARGE SCALE GENOMIC DNA]</scope>
    <source>
        <strain evidence="4">JCM 4087</strain>
    </source>
</reference>
<evidence type="ECO:0000256" key="1">
    <source>
        <dbReference type="ARBA" id="ARBA00006226"/>
    </source>
</evidence>
<name>A0ABW1EJ37_9BACT</name>
<dbReference type="PANTHER" id="PTHR33755:SF6">
    <property type="entry name" value="PLASMID STABILIZATION SYSTEM PROTEIN"/>
    <property type="match status" value="1"/>
</dbReference>
<proteinExistence type="inferred from homology"/>
<dbReference type="RefSeq" id="WP_377819777.1">
    <property type="nucleotide sequence ID" value="NZ_JAGSYH010000010.1"/>
</dbReference>
<sequence>MRITWNRQAIRDLDEIAIYIANDSPQNAALVETRIHRTAIALSEFPLVGRLGRIAGTRERVVGRTPFILIYRVEPDEIRILRVIRGTRKWPKGFA</sequence>
<evidence type="ECO:0000313" key="3">
    <source>
        <dbReference type="EMBL" id="MFC5863866.1"/>
    </source>
</evidence>
<keyword evidence="4" id="KW-1185">Reference proteome</keyword>
<dbReference type="NCBIfam" id="TIGR02385">
    <property type="entry name" value="RelE_StbE"/>
    <property type="match status" value="1"/>
</dbReference>
<keyword evidence="2" id="KW-1277">Toxin-antitoxin system</keyword>